<proteinExistence type="predicted"/>
<organism evidence="1 2">
    <name type="scientific">Smallanthus sonchifolius</name>
    <dbReference type="NCBI Taxonomy" id="185202"/>
    <lineage>
        <taxon>Eukaryota</taxon>
        <taxon>Viridiplantae</taxon>
        <taxon>Streptophyta</taxon>
        <taxon>Embryophyta</taxon>
        <taxon>Tracheophyta</taxon>
        <taxon>Spermatophyta</taxon>
        <taxon>Magnoliopsida</taxon>
        <taxon>eudicotyledons</taxon>
        <taxon>Gunneridae</taxon>
        <taxon>Pentapetalae</taxon>
        <taxon>asterids</taxon>
        <taxon>campanulids</taxon>
        <taxon>Asterales</taxon>
        <taxon>Asteraceae</taxon>
        <taxon>Asteroideae</taxon>
        <taxon>Heliantheae alliance</taxon>
        <taxon>Millerieae</taxon>
        <taxon>Smallanthus</taxon>
    </lineage>
</organism>
<protein>
    <submittedName>
        <fullName evidence="1">Uncharacterized protein</fullName>
    </submittedName>
</protein>
<comment type="caution">
    <text evidence="1">The sequence shown here is derived from an EMBL/GenBank/DDBJ whole genome shotgun (WGS) entry which is preliminary data.</text>
</comment>
<reference evidence="1 2" key="2">
    <citation type="journal article" date="2022" name="Mol. Ecol. Resour.">
        <title>The genomes of chicory, endive, great burdock and yacon provide insights into Asteraceae paleo-polyploidization history and plant inulin production.</title>
        <authorList>
            <person name="Fan W."/>
            <person name="Wang S."/>
            <person name="Wang H."/>
            <person name="Wang A."/>
            <person name="Jiang F."/>
            <person name="Liu H."/>
            <person name="Zhao H."/>
            <person name="Xu D."/>
            <person name="Zhang Y."/>
        </authorList>
    </citation>
    <scope>NUCLEOTIDE SEQUENCE [LARGE SCALE GENOMIC DNA]</scope>
    <source>
        <strain evidence="2">cv. Yunnan</strain>
        <tissue evidence="1">Leaves</tissue>
    </source>
</reference>
<dbReference type="Proteomes" id="UP001056120">
    <property type="component" value="Linkage Group LG24"/>
</dbReference>
<evidence type="ECO:0000313" key="1">
    <source>
        <dbReference type="EMBL" id="KAI3712901.1"/>
    </source>
</evidence>
<reference evidence="2" key="1">
    <citation type="journal article" date="2022" name="Mol. Ecol. Resour.">
        <title>The genomes of chicory, endive, great burdock and yacon provide insights into Asteraceae palaeo-polyploidization history and plant inulin production.</title>
        <authorList>
            <person name="Fan W."/>
            <person name="Wang S."/>
            <person name="Wang H."/>
            <person name="Wang A."/>
            <person name="Jiang F."/>
            <person name="Liu H."/>
            <person name="Zhao H."/>
            <person name="Xu D."/>
            <person name="Zhang Y."/>
        </authorList>
    </citation>
    <scope>NUCLEOTIDE SEQUENCE [LARGE SCALE GENOMIC DNA]</scope>
    <source>
        <strain evidence="2">cv. Yunnan</strain>
    </source>
</reference>
<keyword evidence="2" id="KW-1185">Reference proteome</keyword>
<evidence type="ECO:0000313" key="2">
    <source>
        <dbReference type="Proteomes" id="UP001056120"/>
    </source>
</evidence>
<gene>
    <name evidence="1" type="ORF">L1987_71470</name>
</gene>
<sequence length="123" mass="13343">MYSVIRSVSVHTKPTGSMIFTVLQNHVAGKVSPIITGNVRSRQASVGAGSPTSMDKIQHTQETTQKGDVTSHTLEEGYTTRSDEEGFGGSFTGNNSLSATEQDKLSMARIKVANLRKREKDDQ</sequence>
<name>A0ACB9ATV5_9ASTR</name>
<accession>A0ACB9ATV5</accession>
<dbReference type="EMBL" id="CM042041">
    <property type="protein sequence ID" value="KAI3712901.1"/>
    <property type="molecule type" value="Genomic_DNA"/>
</dbReference>